<accession>A0A4S8R9W8</accession>
<protein>
    <recommendedName>
        <fullName evidence="4">Plasma membrane fusion protein PRM1</fullName>
    </recommendedName>
</protein>
<gene>
    <name evidence="2" type="ORF">BGAL_0019g00290</name>
</gene>
<name>A0A4S8R9W8_9HELO</name>
<reference evidence="2 3" key="1">
    <citation type="submission" date="2017-12" db="EMBL/GenBank/DDBJ databases">
        <title>Comparative genomics of Botrytis spp.</title>
        <authorList>
            <person name="Valero-Jimenez C.A."/>
            <person name="Tapia P."/>
            <person name="Veloso J."/>
            <person name="Silva-Moreno E."/>
            <person name="Staats M."/>
            <person name="Valdes J.H."/>
            <person name="Van Kan J.A.L."/>
        </authorList>
    </citation>
    <scope>NUCLEOTIDE SEQUENCE [LARGE SCALE GENOMIC DNA]</scope>
    <source>
        <strain evidence="2 3">MUCL435</strain>
    </source>
</reference>
<dbReference type="EMBL" id="PQXL01000019">
    <property type="protein sequence ID" value="THV54828.1"/>
    <property type="molecule type" value="Genomic_DNA"/>
</dbReference>
<dbReference type="OrthoDB" id="3560226at2759"/>
<feature type="chain" id="PRO_5020480124" description="Plasma membrane fusion protein PRM1" evidence="1">
    <location>
        <begin position="20"/>
        <end position="280"/>
    </location>
</feature>
<organism evidence="2 3">
    <name type="scientific">Botrytis galanthina</name>
    <dbReference type="NCBI Taxonomy" id="278940"/>
    <lineage>
        <taxon>Eukaryota</taxon>
        <taxon>Fungi</taxon>
        <taxon>Dikarya</taxon>
        <taxon>Ascomycota</taxon>
        <taxon>Pezizomycotina</taxon>
        <taxon>Leotiomycetes</taxon>
        <taxon>Helotiales</taxon>
        <taxon>Sclerotiniaceae</taxon>
        <taxon>Botrytis</taxon>
    </lineage>
</organism>
<evidence type="ECO:0000313" key="3">
    <source>
        <dbReference type="Proteomes" id="UP000308671"/>
    </source>
</evidence>
<keyword evidence="1" id="KW-0732">Signal</keyword>
<evidence type="ECO:0000256" key="1">
    <source>
        <dbReference type="SAM" id="SignalP"/>
    </source>
</evidence>
<keyword evidence="3" id="KW-1185">Reference proteome</keyword>
<comment type="caution">
    <text evidence="2">The sequence shown here is derived from an EMBL/GenBank/DDBJ whole genome shotgun (WGS) entry which is preliminary data.</text>
</comment>
<proteinExistence type="predicted"/>
<evidence type="ECO:0008006" key="4">
    <source>
        <dbReference type="Google" id="ProtNLM"/>
    </source>
</evidence>
<sequence length="280" mass="28610">MQYKASLIAVLGLSATSFAAPQVSIPELPSAPSVLSELPSTPVSALPIPRDAQNLASPFSAVEGVVAKVGAKRQVGGLTGITSIASPVVSPVTDILADVAIKRNVVQVTDVVTSIKSVRTTVVSDVSSIKTLIISVGTTAAGQQGLAEEIIKDLGDIVAALTGAVDGVLAQTLPTLLNVVVTEVTDVLAILSDVEAIVFQIVQVLSDLLGSLLDSTFELVTAEVQEVYSLLSPVLTPVLSFVGLVQGDAGVIQEVNTAVGGILTTVNGLLSEKGLKEIEL</sequence>
<dbReference type="Proteomes" id="UP000308671">
    <property type="component" value="Unassembled WGS sequence"/>
</dbReference>
<evidence type="ECO:0000313" key="2">
    <source>
        <dbReference type="EMBL" id="THV54828.1"/>
    </source>
</evidence>
<feature type="signal peptide" evidence="1">
    <location>
        <begin position="1"/>
        <end position="19"/>
    </location>
</feature>
<dbReference type="AlphaFoldDB" id="A0A4S8R9W8"/>